<evidence type="ECO:0000313" key="2">
    <source>
        <dbReference type="EMBL" id="KAL1411221.1"/>
    </source>
</evidence>
<comment type="caution">
    <text evidence="2">The sequence shown here is derived from an EMBL/GenBank/DDBJ whole genome shotgun (WGS) entry which is preliminary data.</text>
</comment>
<gene>
    <name evidence="2" type="ORF">Q8F55_002172</name>
</gene>
<evidence type="ECO:0000313" key="3">
    <source>
        <dbReference type="Proteomes" id="UP001565368"/>
    </source>
</evidence>
<feature type="region of interest" description="Disordered" evidence="1">
    <location>
        <begin position="101"/>
        <end position="133"/>
    </location>
</feature>
<feature type="region of interest" description="Disordered" evidence="1">
    <location>
        <begin position="44"/>
        <end position="73"/>
    </location>
</feature>
<protein>
    <submittedName>
        <fullName evidence="2">Uncharacterized protein</fullName>
    </submittedName>
</protein>
<proteinExistence type="predicted"/>
<evidence type="ECO:0000256" key="1">
    <source>
        <dbReference type="SAM" id="MobiDB-lite"/>
    </source>
</evidence>
<dbReference type="Proteomes" id="UP001565368">
    <property type="component" value="Unassembled WGS sequence"/>
</dbReference>
<dbReference type="GeneID" id="95983215"/>
<dbReference type="EMBL" id="JBBXJM010000002">
    <property type="protein sequence ID" value="KAL1411221.1"/>
    <property type="molecule type" value="Genomic_DNA"/>
</dbReference>
<dbReference type="RefSeq" id="XP_069211165.1">
    <property type="nucleotide sequence ID" value="XM_069350779.1"/>
</dbReference>
<sequence>MLEAITHNLPGRYFSRANGDSFPDVNGAAANHNDDTLEYDLTQELPPGQNAADSEHGHGASQGSRGASQESIFAGSQHSAGVVAAATMLSQLHGYDVEYAPRGEEDGERGPDLSESAASHALAPEEGDEDDEDELDFTADADKFDVGSELGQRWDALQGELEESIKNYSERVTFDTFTTILRTTKMLERLNGSCHGDLESGVKLIQAEEAKHDAAIARMRSAMDFMERACRALEGR</sequence>
<reference evidence="2 3" key="1">
    <citation type="submission" date="2023-08" db="EMBL/GenBank/DDBJ databases">
        <title>Annotated Genome Sequence of Vanrija albida AlHP1.</title>
        <authorList>
            <person name="Herzog R."/>
        </authorList>
    </citation>
    <scope>NUCLEOTIDE SEQUENCE [LARGE SCALE GENOMIC DNA]</scope>
    <source>
        <strain evidence="2 3">AlHP1</strain>
    </source>
</reference>
<feature type="compositionally biased region" description="Basic and acidic residues" evidence="1">
    <location>
        <begin position="101"/>
        <end position="112"/>
    </location>
</feature>
<organism evidence="2 3">
    <name type="scientific">Vanrija albida</name>
    <dbReference type="NCBI Taxonomy" id="181172"/>
    <lineage>
        <taxon>Eukaryota</taxon>
        <taxon>Fungi</taxon>
        <taxon>Dikarya</taxon>
        <taxon>Basidiomycota</taxon>
        <taxon>Agaricomycotina</taxon>
        <taxon>Tremellomycetes</taxon>
        <taxon>Trichosporonales</taxon>
        <taxon>Trichosporonaceae</taxon>
        <taxon>Vanrija</taxon>
    </lineage>
</organism>
<keyword evidence="3" id="KW-1185">Reference proteome</keyword>
<feature type="compositionally biased region" description="Polar residues" evidence="1">
    <location>
        <begin position="61"/>
        <end position="73"/>
    </location>
</feature>
<accession>A0ABR3Q912</accession>
<name>A0ABR3Q912_9TREE</name>